<dbReference type="CDD" id="cd03528">
    <property type="entry name" value="Rieske_RO_ferredoxin"/>
    <property type="match status" value="1"/>
</dbReference>
<dbReference type="GO" id="GO:0004497">
    <property type="term" value="F:monooxygenase activity"/>
    <property type="evidence" value="ECO:0007669"/>
    <property type="project" value="UniProtKB-ARBA"/>
</dbReference>
<proteinExistence type="predicted"/>
<dbReference type="Gene3D" id="2.102.10.10">
    <property type="entry name" value="Rieske [2Fe-2S] iron-sulphur domain"/>
    <property type="match status" value="1"/>
</dbReference>
<dbReference type="EMBL" id="CADCVG010000088">
    <property type="protein sequence ID" value="CAA9459531.1"/>
    <property type="molecule type" value="Genomic_DNA"/>
</dbReference>
<name>A0A6J4QZA4_9ACTN</name>
<keyword evidence="1" id="KW-0001">2Fe-2S</keyword>
<dbReference type="GO" id="GO:0046872">
    <property type="term" value="F:metal ion binding"/>
    <property type="evidence" value="ECO:0007669"/>
    <property type="project" value="UniProtKB-KW"/>
</dbReference>
<dbReference type="AlphaFoldDB" id="A0A6J4QZA4"/>
<dbReference type="InterPro" id="IPR017941">
    <property type="entry name" value="Rieske_2Fe-2S"/>
</dbReference>
<evidence type="ECO:0000313" key="6">
    <source>
        <dbReference type="EMBL" id="CAA9459531.1"/>
    </source>
</evidence>
<keyword evidence="3" id="KW-0408">Iron</keyword>
<dbReference type="PANTHER" id="PTHR21496:SF23">
    <property type="entry name" value="3-PHENYLPROPIONATE_CINNAMIC ACID DIOXYGENASE FERREDOXIN SUBUNIT"/>
    <property type="match status" value="1"/>
</dbReference>
<keyword evidence="4" id="KW-0411">Iron-sulfur</keyword>
<organism evidence="6">
    <name type="scientific">uncultured Rubrobacteraceae bacterium</name>
    <dbReference type="NCBI Taxonomy" id="349277"/>
    <lineage>
        <taxon>Bacteria</taxon>
        <taxon>Bacillati</taxon>
        <taxon>Actinomycetota</taxon>
        <taxon>Rubrobacteria</taxon>
        <taxon>Rubrobacterales</taxon>
        <taxon>Rubrobacteraceae</taxon>
        <taxon>environmental samples</taxon>
    </lineage>
</organism>
<evidence type="ECO:0000256" key="2">
    <source>
        <dbReference type="ARBA" id="ARBA00022723"/>
    </source>
</evidence>
<feature type="domain" description="Rieske" evidence="5">
    <location>
        <begin position="12"/>
        <end position="107"/>
    </location>
</feature>
<accession>A0A6J4QZA4</accession>
<gene>
    <name evidence="6" type="ORF">AVDCRST_MAG14-2120</name>
</gene>
<evidence type="ECO:0000256" key="1">
    <source>
        <dbReference type="ARBA" id="ARBA00022714"/>
    </source>
</evidence>
<dbReference type="PROSITE" id="PS51296">
    <property type="entry name" value="RIESKE"/>
    <property type="match status" value="1"/>
</dbReference>
<reference evidence="6" key="1">
    <citation type="submission" date="2020-02" db="EMBL/GenBank/DDBJ databases">
        <authorList>
            <person name="Meier V. D."/>
        </authorList>
    </citation>
    <scope>NUCLEOTIDE SEQUENCE</scope>
    <source>
        <strain evidence="6">AVDCRST_MAG14</strain>
    </source>
</reference>
<keyword evidence="2" id="KW-0479">Metal-binding</keyword>
<evidence type="ECO:0000259" key="5">
    <source>
        <dbReference type="PROSITE" id="PS51296"/>
    </source>
</evidence>
<dbReference type="Pfam" id="PF00355">
    <property type="entry name" value="Rieske"/>
    <property type="match status" value="1"/>
</dbReference>
<dbReference type="PANTHER" id="PTHR21496">
    <property type="entry name" value="FERREDOXIN-RELATED"/>
    <property type="match status" value="1"/>
</dbReference>
<dbReference type="GO" id="GO:0016705">
    <property type="term" value="F:oxidoreductase activity, acting on paired donors, with incorporation or reduction of molecular oxygen"/>
    <property type="evidence" value="ECO:0007669"/>
    <property type="project" value="UniProtKB-ARBA"/>
</dbReference>
<evidence type="ECO:0000256" key="4">
    <source>
        <dbReference type="ARBA" id="ARBA00023014"/>
    </source>
</evidence>
<protein>
    <submittedName>
        <fullName evidence="6">Ferredoxin, 2Fe-2S</fullName>
    </submittedName>
</protein>
<dbReference type="InterPro" id="IPR036922">
    <property type="entry name" value="Rieske_2Fe-2S_sf"/>
</dbReference>
<dbReference type="GO" id="GO:0051537">
    <property type="term" value="F:2 iron, 2 sulfur cluster binding"/>
    <property type="evidence" value="ECO:0007669"/>
    <property type="project" value="UniProtKB-KW"/>
</dbReference>
<dbReference type="SUPFAM" id="SSF50022">
    <property type="entry name" value="ISP domain"/>
    <property type="match status" value="1"/>
</dbReference>
<evidence type="ECO:0000256" key="3">
    <source>
        <dbReference type="ARBA" id="ARBA00023004"/>
    </source>
</evidence>
<sequence>MSAPPKEMPEFHELAKANEVAPGEVKQYQVEGRPVALCNVDGELYAFEDICTHAFAHLSEGGLEGGQIKCPLHGAKFDVKTGKALTLPAVKAVPTHELKVEDDIVYVALNEKRVKVGGRRGRGR</sequence>